<dbReference type="InterPro" id="IPR011009">
    <property type="entry name" value="Kinase-like_dom_sf"/>
</dbReference>
<dbReference type="Pfam" id="PF00643">
    <property type="entry name" value="zf-B_box"/>
    <property type="match status" value="1"/>
</dbReference>
<dbReference type="GO" id="GO:0004672">
    <property type="term" value="F:protein kinase activity"/>
    <property type="evidence" value="ECO:0007669"/>
    <property type="project" value="InterPro"/>
</dbReference>
<keyword evidence="3" id="KW-0479">Metal-binding</keyword>
<feature type="region of interest" description="Disordered" evidence="13">
    <location>
        <begin position="1"/>
        <end position="83"/>
    </location>
</feature>
<keyword evidence="7 12" id="KW-0175">Coiled coil</keyword>
<evidence type="ECO:0000256" key="5">
    <source>
        <dbReference type="ARBA" id="ARBA00022833"/>
    </source>
</evidence>
<dbReference type="InterPro" id="IPR018247">
    <property type="entry name" value="EF_Hand_1_Ca_BS"/>
</dbReference>
<proteinExistence type="inferred from homology"/>
<feature type="domain" description="EF-hand" evidence="16">
    <location>
        <begin position="558"/>
        <end position="593"/>
    </location>
</feature>
<keyword evidence="6" id="KW-0106">Calcium</keyword>
<comment type="caution">
    <text evidence="17">The sequence shown here is derived from an EMBL/GenBank/DDBJ whole genome shotgun (WGS) entry which is preliminary data.</text>
</comment>
<evidence type="ECO:0000256" key="11">
    <source>
        <dbReference type="PROSITE-ProRule" id="PRU00024"/>
    </source>
</evidence>
<dbReference type="GO" id="GO:0005509">
    <property type="term" value="F:calcium ion binding"/>
    <property type="evidence" value="ECO:0007669"/>
    <property type="project" value="InterPro"/>
</dbReference>
<dbReference type="Proteomes" id="UP000553632">
    <property type="component" value="Unassembled WGS sequence"/>
</dbReference>
<evidence type="ECO:0000256" key="10">
    <source>
        <dbReference type="ARBA" id="ARBA00024334"/>
    </source>
</evidence>
<evidence type="ECO:0008006" key="19">
    <source>
        <dbReference type="Google" id="ProtNLM"/>
    </source>
</evidence>
<dbReference type="SUPFAM" id="SSF55718">
    <property type="entry name" value="SCP-like"/>
    <property type="match status" value="1"/>
</dbReference>
<feature type="domain" description="EF-hand" evidence="16">
    <location>
        <begin position="525"/>
        <end position="557"/>
    </location>
</feature>
<feature type="domain" description="Protein kinase" evidence="14">
    <location>
        <begin position="45"/>
        <end position="445"/>
    </location>
</feature>
<evidence type="ECO:0000313" key="17">
    <source>
        <dbReference type="EMBL" id="KAF4723468.1"/>
    </source>
</evidence>
<dbReference type="CDD" id="cd19821">
    <property type="entry name" value="Bbox1_BBX-like"/>
    <property type="match status" value="1"/>
</dbReference>
<feature type="domain" description="B box-type" evidence="15">
    <location>
        <begin position="1496"/>
        <end position="1534"/>
    </location>
</feature>
<evidence type="ECO:0000256" key="2">
    <source>
        <dbReference type="ARBA" id="ARBA00008340"/>
    </source>
</evidence>
<dbReference type="GO" id="GO:0060271">
    <property type="term" value="P:cilium assembly"/>
    <property type="evidence" value="ECO:0007669"/>
    <property type="project" value="TreeGrafter"/>
</dbReference>
<evidence type="ECO:0000313" key="18">
    <source>
        <dbReference type="Proteomes" id="UP000553632"/>
    </source>
</evidence>
<dbReference type="GO" id="GO:0005524">
    <property type="term" value="F:ATP binding"/>
    <property type="evidence" value="ECO:0007669"/>
    <property type="project" value="InterPro"/>
</dbReference>
<dbReference type="GO" id="GO:0005929">
    <property type="term" value="C:cilium"/>
    <property type="evidence" value="ECO:0007669"/>
    <property type="project" value="UniProtKB-SubCell"/>
</dbReference>
<dbReference type="SMART" id="SM00054">
    <property type="entry name" value="EFh"/>
    <property type="match status" value="3"/>
</dbReference>
<dbReference type="CDD" id="cd19756">
    <property type="entry name" value="Bbox2"/>
    <property type="match status" value="1"/>
</dbReference>
<feature type="compositionally biased region" description="Basic and acidic residues" evidence="13">
    <location>
        <begin position="1118"/>
        <end position="1129"/>
    </location>
</feature>
<dbReference type="PROSITE" id="PS50222">
    <property type="entry name" value="EF_HAND_2"/>
    <property type="match status" value="3"/>
</dbReference>
<dbReference type="Pfam" id="PF13499">
    <property type="entry name" value="EF-hand_7"/>
    <property type="match status" value="1"/>
</dbReference>
<dbReference type="InterPro" id="IPR002048">
    <property type="entry name" value="EF_hand_dom"/>
</dbReference>
<feature type="compositionally biased region" description="Polar residues" evidence="13">
    <location>
        <begin position="69"/>
        <end position="83"/>
    </location>
</feature>
<evidence type="ECO:0000256" key="7">
    <source>
        <dbReference type="ARBA" id="ARBA00023054"/>
    </source>
</evidence>
<name>A0A7J6RRW2_PEROL</name>
<keyword evidence="11" id="KW-0863">Zinc-finger</keyword>
<keyword evidence="4" id="KW-0970">Cilium biogenesis/degradation</keyword>
<evidence type="ECO:0000259" key="15">
    <source>
        <dbReference type="PROSITE" id="PS50119"/>
    </source>
</evidence>
<dbReference type="Pfam" id="PF13202">
    <property type="entry name" value="EF-hand_5"/>
    <property type="match status" value="1"/>
</dbReference>
<keyword evidence="5" id="KW-0862">Zinc</keyword>
<accession>A0A7J6RRW2</accession>
<dbReference type="InterPro" id="IPR003033">
    <property type="entry name" value="SCP2_sterol-bd_dom"/>
</dbReference>
<evidence type="ECO:0000256" key="9">
    <source>
        <dbReference type="ARBA" id="ARBA00023273"/>
    </source>
</evidence>
<feature type="domain" description="EF-hand" evidence="16">
    <location>
        <begin position="487"/>
        <end position="522"/>
    </location>
</feature>
<feature type="compositionally biased region" description="Low complexity" evidence="13">
    <location>
        <begin position="1106"/>
        <end position="1117"/>
    </location>
</feature>
<dbReference type="SUPFAM" id="SSF56112">
    <property type="entry name" value="Protein kinase-like (PK-like)"/>
    <property type="match status" value="1"/>
</dbReference>
<dbReference type="InterPro" id="IPR011992">
    <property type="entry name" value="EF-hand-dom_pair"/>
</dbReference>
<keyword evidence="8" id="KW-0969">Cilium</keyword>
<dbReference type="Gene3D" id="1.10.238.10">
    <property type="entry name" value="EF-hand"/>
    <property type="match status" value="2"/>
</dbReference>
<dbReference type="PROSITE" id="PS50119">
    <property type="entry name" value="ZF_BBOX"/>
    <property type="match status" value="2"/>
</dbReference>
<comment type="subcellular location">
    <subcellularLocation>
        <location evidence="1">Cell projection</location>
        <location evidence="1">Cilium</location>
    </subcellularLocation>
</comment>
<keyword evidence="18" id="KW-1185">Reference proteome</keyword>
<dbReference type="PROSITE" id="PS50011">
    <property type="entry name" value="PROTEIN_KINASE_DOM"/>
    <property type="match status" value="1"/>
</dbReference>
<evidence type="ECO:0000259" key="16">
    <source>
        <dbReference type="PROSITE" id="PS50222"/>
    </source>
</evidence>
<feature type="region of interest" description="Disordered" evidence="13">
    <location>
        <begin position="1733"/>
        <end position="1783"/>
    </location>
</feature>
<dbReference type="SUPFAM" id="SSF57845">
    <property type="entry name" value="B-box zinc-binding domain"/>
    <property type="match status" value="1"/>
</dbReference>
<feature type="region of interest" description="Disordered" evidence="13">
    <location>
        <begin position="626"/>
        <end position="673"/>
    </location>
</feature>
<dbReference type="Gene3D" id="1.10.510.10">
    <property type="entry name" value="Transferase(Phosphotransferase) domain 1"/>
    <property type="match status" value="2"/>
</dbReference>
<sequence>MSKGAEAPTRFWRSRRKDAAPPTIPEGGMPEDDTSFSMDRYEDDHHQPKMLGGGRKSGKKRSSSRGRLNETSRQLSRFSLTSQASSFSQLERADLSSTYRPPPPQTDCCACLGAAVRWCFGVDPSGREMLNRRDRRLVAQHENLCLSIALYHPFPNPMKPWKSLSKNWALPGRRSNVVEGPLGEGLLEAPPPPKLEHSITDRVRDQVYEIQRQRSDRTSFINPGMNGNALGATRSPPGHGGPDAAMDHTDIVSLRLKLDPTRKVTSKYEVHERSTGARRACKIISKKRVEDLELLERELQVLISLDHPNVIRMLSWYESDNNLYVIMELCEGGELFDVIDKREELYSGTALYMAPEVISDNTYYDEKCDSWSVGIIMYIMLTGQHPFWTPKSLSDENELFERVKTMEPDLSKIPSKAAAELVGLLLQKDPTKRPSAREALNHPWLRQHEFYPAYQQRQLLHNLRSFGNFRRLERAVLTVIAFNTSSREMEQMRETFITLDKDNSGGLSPQEIVSGLRRLDIEIPDDIDQILESVDADQSGEVDYTEFVAAVMDRNNVMQKEAVDAAFNWFDQDSNGKISRAELEEVVGDEEANWAIERFAKLPLSRPWLDRDDFVRVVQAIAMIKDESSSSDSEGSEGEISSAPEYLPACDDDDEGEHRHRQDSRGSLGGRRKRIKRRCRKRCQSWCGLTLVTQSEPSSPHALAEAATDDALKRLQEGRPGTPAVPSLTRRIGLDFRKSDDRLGPLNEDAGNEKAEFTKLCSPTACHCSVMSYREVREFCECLRSLGFHRVVSLSNFKEPNFELTAELMDWLVTRLNPDITLPEDIDTEAQRVEFITQAIEAVGSSANVRLNARRVYGADSYAVKEMLKVARYLCRACRVGGGTDGYSTTKQARGLDPSTKMEDVLSGDLRPMSFLSSEIVEAGAKLHSLLQVEAMPDTEGGSGVRRARQRAVKFLEGISRNLQSDREQVNVERQLTSLLTGQSQSAERLTQMCRELEDDKRGLEEEAGISYGPYLPRVDLGLKTVRPAFMDEYEELQQYLDRLYEAYVDRFRNLDYLEQELDMLNREEQERVDANERKLKALQKKLREEEWKLLRGDTDANDLPAAAPFAADYPRPMSRDRNFRDGGRRRSRVQQQDYQVPEGFRQMEHDEFGPAPDVDAVKDFEEPEFIDSGSDGIVSVGSKPEEGLVGSSSTLDFGAAAAVEPPNGVDDEDDVEIIVESDGETMISEVTSDEEVEIVEDSDAEEARGRHHRQEAEKLFAIFEEFFNHASTPGTSLVDKVHATYTFEIFPEKVGSGESKKWTIDLNTKPGKCAPQEGGGDCTFQLSDKDFLQLAANKLNPQMAFMTGKLKIKGDLGKAMKFSPDLLPKVDMKAALDASKSPKDIVALVLSGMSNGGSASPSRPLPSIPPSLAAKPEWASYWQRLLRIIENPTFDKEPPEMVCDVCGTALASVYCPADRAHFCDACDASHHSVSALLLRHSRVPLCQSPFQFGECPEHPPQLIESVCLDCAKLMCQHCILLTDHPPHHELISTIDVFRASPPPLPSDDQQRHLVRTVELLHKRMLAVRSNFVAVRDALDKHLGDLLTRSSDIRHQRTEALDSIRREVLTDLIHFEWSAAFYLHQRLCLPMGEYLVARANYERGREFLVPVLREEAINEEKLAMKWLESRLPATVTAPLTVSGTMDVFPAAVGDRLGPRTELMPGGFDAAEPPAVVGDGGLVVAHPTRQHDVVYASKKSDKLRTSSQASSRRSEATSEVIDSSNGSKLSPRPSTPARPKSSTLRELMLASSGFVDEVNKRSITSDEFRRPWSVTGLCPYDMKPRVMDNLHATGYGFPMSPSESDGDMQSPPTPQSCS</sequence>
<comment type="similarity">
    <text evidence="2">Belongs to the CLUAP1 family.</text>
</comment>
<dbReference type="SMART" id="SM00336">
    <property type="entry name" value="BBOX"/>
    <property type="match status" value="2"/>
</dbReference>
<dbReference type="PANTHER" id="PTHR21547:SF0">
    <property type="entry name" value="CLUSTERIN-ASSOCIATED PROTEIN 1"/>
    <property type="match status" value="1"/>
</dbReference>
<evidence type="ECO:0000256" key="13">
    <source>
        <dbReference type="SAM" id="MobiDB-lite"/>
    </source>
</evidence>
<dbReference type="InterPro" id="IPR049808">
    <property type="entry name" value="CONSTANS-like_Bbox1"/>
</dbReference>
<dbReference type="Pfam" id="PF00069">
    <property type="entry name" value="Pkinase"/>
    <property type="match status" value="2"/>
</dbReference>
<dbReference type="InterPro" id="IPR019366">
    <property type="entry name" value="Clusterin-associated_protein-1"/>
</dbReference>
<dbReference type="Pfam" id="PF02036">
    <property type="entry name" value="SCP2"/>
    <property type="match status" value="1"/>
</dbReference>
<evidence type="ECO:0000256" key="1">
    <source>
        <dbReference type="ARBA" id="ARBA00004138"/>
    </source>
</evidence>
<dbReference type="GO" id="GO:0008270">
    <property type="term" value="F:zinc ion binding"/>
    <property type="evidence" value="ECO:0007669"/>
    <property type="project" value="UniProtKB-KW"/>
</dbReference>
<dbReference type="InterPro" id="IPR000719">
    <property type="entry name" value="Prot_kinase_dom"/>
</dbReference>
<evidence type="ECO:0000256" key="12">
    <source>
        <dbReference type="SAM" id="Coils"/>
    </source>
</evidence>
<organism evidence="17 18">
    <name type="scientific">Perkinsus olseni</name>
    <name type="common">Perkinsus atlanticus</name>
    <dbReference type="NCBI Taxonomy" id="32597"/>
    <lineage>
        <taxon>Eukaryota</taxon>
        <taxon>Sar</taxon>
        <taxon>Alveolata</taxon>
        <taxon>Perkinsozoa</taxon>
        <taxon>Perkinsea</taxon>
        <taxon>Perkinsida</taxon>
        <taxon>Perkinsidae</taxon>
        <taxon>Perkinsus</taxon>
    </lineage>
</organism>
<dbReference type="SUPFAM" id="SSF47473">
    <property type="entry name" value="EF-hand"/>
    <property type="match status" value="1"/>
</dbReference>
<feature type="compositionally biased region" description="Low complexity" evidence="13">
    <location>
        <begin position="630"/>
        <end position="642"/>
    </location>
</feature>
<feature type="region of interest" description="Disordered" evidence="13">
    <location>
        <begin position="1106"/>
        <end position="1137"/>
    </location>
</feature>
<dbReference type="Gene3D" id="3.30.1050.10">
    <property type="entry name" value="SCP2 sterol-binding domain"/>
    <property type="match status" value="1"/>
</dbReference>
<dbReference type="InterPro" id="IPR000315">
    <property type="entry name" value="Znf_B-box"/>
</dbReference>
<dbReference type="PANTHER" id="PTHR21547">
    <property type="entry name" value="CLUSTERIN ASSOCIATED PROTEIN 1"/>
    <property type="match status" value="1"/>
</dbReference>
<protein>
    <recommendedName>
        <fullName evidence="19">Clusterin-associated protein 1</fullName>
    </recommendedName>
</protein>
<evidence type="ECO:0000256" key="4">
    <source>
        <dbReference type="ARBA" id="ARBA00022794"/>
    </source>
</evidence>
<evidence type="ECO:0000256" key="3">
    <source>
        <dbReference type="ARBA" id="ARBA00022723"/>
    </source>
</evidence>
<evidence type="ECO:0000256" key="6">
    <source>
        <dbReference type="ARBA" id="ARBA00022837"/>
    </source>
</evidence>
<comment type="similarity">
    <text evidence="10">Belongs to the protein kinase superfamily. Ser/Thr protein kinase family. CDPK subfamily.</text>
</comment>
<dbReference type="CDD" id="cd00051">
    <property type="entry name" value="EFh"/>
    <property type="match status" value="1"/>
</dbReference>
<dbReference type="Pfam" id="PF10234">
    <property type="entry name" value="Cluap1"/>
    <property type="match status" value="1"/>
</dbReference>
<evidence type="ECO:0000259" key="14">
    <source>
        <dbReference type="PROSITE" id="PS50011"/>
    </source>
</evidence>
<dbReference type="InterPro" id="IPR036527">
    <property type="entry name" value="SCP2_sterol-bd_dom_sf"/>
</dbReference>
<dbReference type="GO" id="GO:0005815">
    <property type="term" value="C:microtubule organizing center"/>
    <property type="evidence" value="ECO:0007669"/>
    <property type="project" value="TreeGrafter"/>
</dbReference>
<dbReference type="Gene3D" id="3.30.160.60">
    <property type="entry name" value="Classic Zinc Finger"/>
    <property type="match status" value="1"/>
</dbReference>
<dbReference type="EMBL" id="JABANO010023481">
    <property type="protein sequence ID" value="KAF4723468.1"/>
    <property type="molecule type" value="Genomic_DNA"/>
</dbReference>
<feature type="coiled-coil region" evidence="12">
    <location>
        <begin position="1058"/>
        <end position="1093"/>
    </location>
</feature>
<keyword evidence="9" id="KW-0966">Cell projection</keyword>
<feature type="region of interest" description="Disordered" evidence="13">
    <location>
        <begin position="1833"/>
        <end position="1857"/>
    </location>
</feature>
<gene>
    <name evidence="17" type="ORF">FOZ63_001316</name>
</gene>
<feature type="domain" description="B box-type" evidence="15">
    <location>
        <begin position="1439"/>
        <end position="1486"/>
    </location>
</feature>
<reference evidence="17 18" key="1">
    <citation type="submission" date="2020-04" db="EMBL/GenBank/DDBJ databases">
        <title>Perkinsus olseni comparative genomics.</title>
        <authorList>
            <person name="Bogema D.R."/>
        </authorList>
    </citation>
    <scope>NUCLEOTIDE SEQUENCE [LARGE SCALE GENOMIC DNA]</scope>
    <source>
        <strain evidence="17 18">ATCC PRA-207</strain>
    </source>
</reference>
<evidence type="ECO:0000256" key="8">
    <source>
        <dbReference type="ARBA" id="ARBA00023069"/>
    </source>
</evidence>
<dbReference type="PROSITE" id="PS00018">
    <property type="entry name" value="EF_HAND_1"/>
    <property type="match status" value="2"/>
</dbReference>
<dbReference type="GO" id="GO:0030992">
    <property type="term" value="C:intraciliary transport particle B"/>
    <property type="evidence" value="ECO:0007669"/>
    <property type="project" value="TreeGrafter"/>
</dbReference>